<reference evidence="1" key="2">
    <citation type="submission" date="2022-04" db="EMBL/GenBank/DDBJ databases">
        <title>Antimicrobial genetic elements in methicillin-resistant Macrococcus armenti.</title>
        <authorList>
            <person name="Keller J.E."/>
            <person name="Schwendener S."/>
            <person name="Pantucek R."/>
            <person name="Perreten V."/>
        </authorList>
    </citation>
    <scope>NUCLEOTIDE SEQUENCE</scope>
    <source>
        <strain evidence="1">CCM 2609</strain>
    </source>
</reference>
<dbReference type="RefSeq" id="WP_243366016.1">
    <property type="nucleotide sequence ID" value="NZ_CP094348.1"/>
</dbReference>
<proteinExistence type="predicted"/>
<gene>
    <name evidence="1" type="ORF">MRZ06_01320</name>
</gene>
<dbReference type="EMBL" id="CP094348">
    <property type="protein sequence ID" value="UOB20753.1"/>
    <property type="molecule type" value="Genomic_DNA"/>
</dbReference>
<evidence type="ECO:0000313" key="1">
    <source>
        <dbReference type="EMBL" id="UOB20753.1"/>
    </source>
</evidence>
<dbReference type="Proteomes" id="UP000830343">
    <property type="component" value="Chromosome"/>
</dbReference>
<protein>
    <submittedName>
        <fullName evidence="1">Uncharacterized protein</fullName>
    </submittedName>
</protein>
<sequence length="78" mass="8913">MDFSDPNELNDSLQRLRDRTIIKPPKSNNTVLFTHQGKFDKAYGFYPPAGTTIIFKPDGSRQPQPIAVLSFEEFLNLK</sequence>
<reference evidence="1" key="1">
    <citation type="submission" date="2022-03" db="EMBL/GenBank/DDBJ databases">
        <authorList>
            <person name="Vrbovska V."/>
            <person name="Kovarovic V."/>
            <person name="Botka T."/>
            <person name="Pantucek R."/>
        </authorList>
    </citation>
    <scope>NUCLEOTIDE SEQUENCE</scope>
    <source>
        <strain evidence="1">CCM 2609</strain>
    </source>
</reference>
<name>A0ABY4A0Q3_9STAP</name>
<keyword evidence="2" id="KW-1185">Reference proteome</keyword>
<accession>A0ABY4A0Q3</accession>
<organism evidence="1 2">
    <name type="scientific">Macrococcus armenti</name>
    <dbReference type="NCBI Taxonomy" id="2875764"/>
    <lineage>
        <taxon>Bacteria</taxon>
        <taxon>Bacillati</taxon>
        <taxon>Bacillota</taxon>
        <taxon>Bacilli</taxon>
        <taxon>Bacillales</taxon>
        <taxon>Staphylococcaceae</taxon>
        <taxon>Macrococcus</taxon>
    </lineage>
</organism>
<evidence type="ECO:0000313" key="2">
    <source>
        <dbReference type="Proteomes" id="UP000830343"/>
    </source>
</evidence>